<dbReference type="AlphaFoldDB" id="A0A4U6R0U2"/>
<dbReference type="OrthoDB" id="5787358at2"/>
<comment type="caution">
    <text evidence="4">The sequence shown here is derived from an EMBL/GenBank/DDBJ whole genome shotgun (WGS) entry which is preliminary data.</text>
</comment>
<reference evidence="4 5" key="1">
    <citation type="submission" date="2019-05" db="EMBL/GenBank/DDBJ databases">
        <title>Marinobacter panjinensis sp. nov., a moderately halophilic bacterium isolated from sea tidal flat environment.</title>
        <authorList>
            <person name="Yang W."/>
            <person name="An M."/>
            <person name="He W."/>
            <person name="Luo X."/>
            <person name="Zhu L."/>
            <person name="Chen G."/>
            <person name="Zhang Y."/>
            <person name="Wang Y."/>
        </authorList>
    </citation>
    <scope>NUCLEOTIDE SEQUENCE [LARGE SCALE GENOMIC DNA]</scope>
    <source>
        <strain evidence="4 5">PJ-16</strain>
    </source>
</reference>
<dbReference type="NCBIfam" id="NF038125">
    <property type="entry name" value="PEP_CTERM_THxN"/>
    <property type="match status" value="1"/>
</dbReference>
<feature type="chain" id="PRO_5020502232" evidence="2">
    <location>
        <begin position="27"/>
        <end position="279"/>
    </location>
</feature>
<protein>
    <submittedName>
        <fullName evidence="4">PEP-CTERM sorting domain-containing protein</fullName>
    </submittedName>
</protein>
<accession>A0A4U6R0U2</accession>
<evidence type="ECO:0000313" key="5">
    <source>
        <dbReference type="Proteomes" id="UP000308488"/>
    </source>
</evidence>
<keyword evidence="5" id="KW-1185">Reference proteome</keyword>
<keyword evidence="2" id="KW-0732">Signal</keyword>
<name>A0A4U6R0U2_9GAMM</name>
<feature type="signal peptide" evidence="2">
    <location>
        <begin position="1"/>
        <end position="26"/>
    </location>
</feature>
<gene>
    <name evidence="4" type="ORF">FDP08_03545</name>
</gene>
<evidence type="ECO:0000313" key="4">
    <source>
        <dbReference type="EMBL" id="TKV67227.1"/>
    </source>
</evidence>
<evidence type="ECO:0000259" key="3">
    <source>
        <dbReference type="Pfam" id="PF07589"/>
    </source>
</evidence>
<evidence type="ECO:0000256" key="2">
    <source>
        <dbReference type="SAM" id="SignalP"/>
    </source>
</evidence>
<dbReference type="RefSeq" id="WP_137434647.1">
    <property type="nucleotide sequence ID" value="NZ_JANRHC010000005.1"/>
</dbReference>
<organism evidence="4 5">
    <name type="scientific">Marinobacter panjinensis</name>
    <dbReference type="NCBI Taxonomy" id="2576384"/>
    <lineage>
        <taxon>Bacteria</taxon>
        <taxon>Pseudomonadati</taxon>
        <taxon>Pseudomonadota</taxon>
        <taxon>Gammaproteobacteria</taxon>
        <taxon>Pseudomonadales</taxon>
        <taxon>Marinobacteraceae</taxon>
        <taxon>Marinobacter</taxon>
    </lineage>
</organism>
<dbReference type="InterPro" id="IPR013424">
    <property type="entry name" value="Ice-binding_C"/>
</dbReference>
<proteinExistence type="predicted"/>
<sequence>MNTALKRTLLSTIVLPLTLGAASAIADPIGFWDYTVDSNFSNATFTDKQNGNTGSQTTDPNEISWGGVGDANRSSVAITDVDSLADPLPLLETNGGAVNGGVFTHTNNIIDLDFDTLLSFDLTSTLTLYPNPAADGNTEELDPITFNTRFTETPNATEPCADEGSTPCGDIFTVVSIEGLGDFSGGMLEGQSFIQGGYLYTVFLELAGLTTLPDTACAAANANAGCVGLLTPEGQPNSFQSSFSITAREVQVPEPGTLALLGLGLAGLGLSRRKKAAKA</sequence>
<dbReference type="Pfam" id="PF07589">
    <property type="entry name" value="PEP-CTERM"/>
    <property type="match status" value="1"/>
</dbReference>
<feature type="region of interest" description="Disordered" evidence="1">
    <location>
        <begin position="45"/>
        <end position="67"/>
    </location>
</feature>
<feature type="compositionally biased region" description="Polar residues" evidence="1">
    <location>
        <begin position="45"/>
        <end position="61"/>
    </location>
</feature>
<dbReference type="EMBL" id="SZYH01000001">
    <property type="protein sequence ID" value="TKV67227.1"/>
    <property type="molecule type" value="Genomic_DNA"/>
</dbReference>
<evidence type="ECO:0000256" key="1">
    <source>
        <dbReference type="SAM" id="MobiDB-lite"/>
    </source>
</evidence>
<dbReference type="NCBIfam" id="TIGR02595">
    <property type="entry name" value="PEP_CTERM"/>
    <property type="match status" value="1"/>
</dbReference>
<feature type="domain" description="Ice-binding protein C-terminal" evidence="3">
    <location>
        <begin position="251"/>
        <end position="273"/>
    </location>
</feature>
<dbReference type="Proteomes" id="UP000308488">
    <property type="component" value="Unassembled WGS sequence"/>
</dbReference>